<evidence type="ECO:0000313" key="2">
    <source>
        <dbReference type="Proteomes" id="UP000298664"/>
    </source>
</evidence>
<name>A0AAF0KH51_9HYPH</name>
<dbReference type="Gene3D" id="3.40.630.10">
    <property type="entry name" value="Zn peptidases"/>
    <property type="match status" value="1"/>
</dbReference>
<dbReference type="Proteomes" id="UP000298664">
    <property type="component" value="Plasmid pAlCFBP5477"/>
</dbReference>
<dbReference type="AlphaFoldDB" id="A0AAF0KH51"/>
<reference evidence="1" key="1">
    <citation type="submission" date="2023-05" db="EMBL/GenBank/DDBJ databases">
        <title>Complete genome sequence of Agrobacterium larrymoorei CFBP5477.</title>
        <authorList>
            <person name="Yen H.-C."/>
            <person name="Chou L."/>
            <person name="Lin Y.-C."/>
            <person name="Lai E.-M."/>
            <person name="Kuo C.-H."/>
        </authorList>
    </citation>
    <scope>NUCLEOTIDE SEQUENCE</scope>
    <source>
        <strain evidence="1">CFBP5477</strain>
        <plasmid evidence="1">pAlCFBP5477</plasmid>
    </source>
</reference>
<gene>
    <name evidence="1" type="ORF">CFBP5477_021960</name>
</gene>
<geneLocation type="plasmid" evidence="1 2">
    <name>pAlCFBP5477</name>
</geneLocation>
<sequence length="70" mass="7800">MAITDHIAGLLPDLISIRHDLHEYPEIGFEYQRTSGIVATSFMHWASRCIAALGASLLASIVEMRTRLCE</sequence>
<evidence type="ECO:0008006" key="3">
    <source>
        <dbReference type="Google" id="ProtNLM"/>
    </source>
</evidence>
<evidence type="ECO:0000313" key="1">
    <source>
        <dbReference type="EMBL" id="WHA44082.1"/>
    </source>
</evidence>
<dbReference type="EMBL" id="CP124735">
    <property type="protein sequence ID" value="WHA44082.1"/>
    <property type="molecule type" value="Genomic_DNA"/>
</dbReference>
<keyword evidence="1" id="KW-0614">Plasmid</keyword>
<proteinExistence type="predicted"/>
<dbReference type="SUPFAM" id="SSF53187">
    <property type="entry name" value="Zn-dependent exopeptidases"/>
    <property type="match status" value="1"/>
</dbReference>
<organism evidence="1 2">
    <name type="scientific">Agrobacterium larrymoorei</name>
    <dbReference type="NCBI Taxonomy" id="160699"/>
    <lineage>
        <taxon>Bacteria</taxon>
        <taxon>Pseudomonadati</taxon>
        <taxon>Pseudomonadota</taxon>
        <taxon>Alphaproteobacteria</taxon>
        <taxon>Hyphomicrobiales</taxon>
        <taxon>Rhizobiaceae</taxon>
        <taxon>Rhizobium/Agrobacterium group</taxon>
        <taxon>Agrobacterium</taxon>
    </lineage>
</organism>
<protein>
    <recommendedName>
        <fullName evidence="3">Amidohydrolase</fullName>
    </recommendedName>
</protein>
<accession>A0AAF0KH51</accession>
<dbReference type="RefSeq" id="WP_170980303.1">
    <property type="nucleotide sequence ID" value="NZ_CP124735.1"/>
</dbReference>